<accession>A0ABN9RRJ5</accession>
<comment type="caution">
    <text evidence="2">The sequence shown here is derived from an EMBL/GenBank/DDBJ whole genome shotgun (WGS) entry which is preliminary data.</text>
</comment>
<proteinExistence type="predicted"/>
<protein>
    <submittedName>
        <fullName evidence="2">Uncharacterized protein</fullName>
    </submittedName>
</protein>
<evidence type="ECO:0000256" key="1">
    <source>
        <dbReference type="SAM" id="MobiDB-lite"/>
    </source>
</evidence>
<feature type="non-terminal residue" evidence="2">
    <location>
        <position position="120"/>
    </location>
</feature>
<feature type="non-terminal residue" evidence="2">
    <location>
        <position position="1"/>
    </location>
</feature>
<evidence type="ECO:0000313" key="2">
    <source>
        <dbReference type="EMBL" id="CAK0821892.1"/>
    </source>
</evidence>
<feature type="region of interest" description="Disordered" evidence="1">
    <location>
        <begin position="1"/>
        <end position="36"/>
    </location>
</feature>
<name>A0ABN9RRJ5_9DINO</name>
<dbReference type="EMBL" id="CAUYUJ010007765">
    <property type="protein sequence ID" value="CAK0821892.1"/>
    <property type="molecule type" value="Genomic_DNA"/>
</dbReference>
<keyword evidence="3" id="KW-1185">Reference proteome</keyword>
<reference evidence="2" key="1">
    <citation type="submission" date="2023-10" db="EMBL/GenBank/DDBJ databases">
        <authorList>
            <person name="Chen Y."/>
            <person name="Shah S."/>
            <person name="Dougan E. K."/>
            <person name="Thang M."/>
            <person name="Chan C."/>
        </authorList>
    </citation>
    <scope>NUCLEOTIDE SEQUENCE [LARGE SCALE GENOMIC DNA]</scope>
</reference>
<organism evidence="2 3">
    <name type="scientific">Prorocentrum cordatum</name>
    <dbReference type="NCBI Taxonomy" id="2364126"/>
    <lineage>
        <taxon>Eukaryota</taxon>
        <taxon>Sar</taxon>
        <taxon>Alveolata</taxon>
        <taxon>Dinophyceae</taxon>
        <taxon>Prorocentrales</taxon>
        <taxon>Prorocentraceae</taxon>
        <taxon>Prorocentrum</taxon>
    </lineage>
</organism>
<feature type="compositionally biased region" description="Pro residues" evidence="1">
    <location>
        <begin position="1"/>
        <end position="21"/>
    </location>
</feature>
<evidence type="ECO:0000313" key="3">
    <source>
        <dbReference type="Proteomes" id="UP001189429"/>
    </source>
</evidence>
<gene>
    <name evidence="2" type="ORF">PCOR1329_LOCUS23029</name>
</gene>
<sequence>PPPPSPSPLPPSSTLPLPPLARSPDARGAGGISRDGLSACSCQATEGRVVTPQQTDQLYHQIASIDVGVVKMSGCVSEWWFCSRWRTGQRLVNMLSVGVPAIVWGDAQGHLDVVEARWPP</sequence>
<dbReference type="Proteomes" id="UP001189429">
    <property type="component" value="Unassembled WGS sequence"/>
</dbReference>